<evidence type="ECO:0000256" key="4">
    <source>
        <dbReference type="ARBA" id="ARBA00022692"/>
    </source>
</evidence>
<dbReference type="GO" id="GO:0006123">
    <property type="term" value="P:mitochondrial electron transport, cytochrome c to oxygen"/>
    <property type="evidence" value="ECO:0007669"/>
    <property type="project" value="TreeGrafter"/>
</dbReference>
<evidence type="ECO:0000256" key="7">
    <source>
        <dbReference type="ARBA" id="ARBA00022989"/>
    </source>
</evidence>
<evidence type="ECO:0000313" key="13">
    <source>
        <dbReference type="Ensembl" id="ENSENLP00000003644.1"/>
    </source>
</evidence>
<gene>
    <name evidence="13" type="primary">LOC115048101</name>
</gene>
<keyword evidence="6" id="KW-0809">Transit peptide</keyword>
<proteinExistence type="inferred from homology"/>
<dbReference type="UniPathway" id="UPA00705"/>
<protein>
    <recommendedName>
        <fullName evidence="12">Cytochrome c oxidase subunit</fullName>
    </recommendedName>
    <alternativeName>
        <fullName evidence="12">Cytochrome c oxidase polypeptide VIa</fullName>
    </alternativeName>
</protein>
<keyword evidence="14" id="KW-1185">Reference proteome</keyword>
<reference evidence="13" key="2">
    <citation type="submission" date="2025-08" db="UniProtKB">
        <authorList>
            <consortium name="Ensembl"/>
        </authorList>
    </citation>
    <scope>IDENTIFICATION</scope>
</reference>
<comment type="similarity">
    <text evidence="3 11">Belongs to the cytochrome c oxidase subunit 6A family.</text>
</comment>
<keyword evidence="8" id="KW-0560">Oxidoreductase</keyword>
<dbReference type="FunCoup" id="A0A665T273">
    <property type="interactions" value="1309"/>
</dbReference>
<dbReference type="PANTHER" id="PTHR11504:SF8">
    <property type="entry name" value="CYTOCHROME C OXIDASE SUBUNIT"/>
    <property type="match status" value="1"/>
</dbReference>
<dbReference type="GO" id="GO:0016491">
    <property type="term" value="F:oxidoreductase activity"/>
    <property type="evidence" value="ECO:0007669"/>
    <property type="project" value="UniProtKB-KW"/>
</dbReference>
<keyword evidence="5 12" id="KW-0999">Mitochondrion inner membrane</keyword>
<evidence type="ECO:0000256" key="2">
    <source>
        <dbReference type="ARBA" id="ARBA00004673"/>
    </source>
</evidence>
<keyword evidence="4" id="KW-0812">Transmembrane</keyword>
<dbReference type="PANTHER" id="PTHR11504">
    <property type="entry name" value="CYTOCHROME C OXIDASE POLYPEPTIDE VIA"/>
    <property type="match status" value="1"/>
</dbReference>
<comment type="pathway">
    <text evidence="2">Energy metabolism; oxidative phosphorylation.</text>
</comment>
<keyword evidence="7" id="KW-1133">Transmembrane helix</keyword>
<evidence type="ECO:0000256" key="11">
    <source>
        <dbReference type="RuleBase" id="RU004396"/>
    </source>
</evidence>
<dbReference type="InParanoid" id="A0A665T273"/>
<sequence length="114" mass="12704">MSERALILPLQMSFSPAASAARRLLAAAAAHSGEESKARTWKILSFVVALPGVSVCWLNAHMKGKQHSHEQPEFVPYPHLRLRTKKFPWGDGNHSLFHNPHTNALPDGYETTDH</sequence>
<evidence type="ECO:0000256" key="8">
    <source>
        <dbReference type="ARBA" id="ARBA00023002"/>
    </source>
</evidence>
<dbReference type="FunFam" id="4.10.95.10:FF:000001">
    <property type="entry name" value="Cytochrome c oxidase subunit 6A, mitochondrial"/>
    <property type="match status" value="1"/>
</dbReference>
<evidence type="ECO:0000256" key="10">
    <source>
        <dbReference type="ARBA" id="ARBA00023136"/>
    </source>
</evidence>
<dbReference type="AlphaFoldDB" id="A0A665T273"/>
<evidence type="ECO:0000256" key="5">
    <source>
        <dbReference type="ARBA" id="ARBA00022792"/>
    </source>
</evidence>
<organism evidence="13 14">
    <name type="scientific">Echeneis naucrates</name>
    <name type="common">Live sharksucker</name>
    <dbReference type="NCBI Taxonomy" id="173247"/>
    <lineage>
        <taxon>Eukaryota</taxon>
        <taxon>Metazoa</taxon>
        <taxon>Chordata</taxon>
        <taxon>Craniata</taxon>
        <taxon>Vertebrata</taxon>
        <taxon>Euteleostomi</taxon>
        <taxon>Actinopterygii</taxon>
        <taxon>Neopterygii</taxon>
        <taxon>Teleostei</taxon>
        <taxon>Neoteleostei</taxon>
        <taxon>Acanthomorphata</taxon>
        <taxon>Carangaria</taxon>
        <taxon>Carangiformes</taxon>
        <taxon>Echeneidae</taxon>
        <taxon>Echeneis</taxon>
    </lineage>
</organism>
<dbReference type="Gene3D" id="4.10.95.10">
    <property type="entry name" value="Cytochrome c oxidase, subunit VIa"/>
    <property type="match status" value="1"/>
</dbReference>
<dbReference type="GO" id="GO:0005743">
    <property type="term" value="C:mitochondrial inner membrane"/>
    <property type="evidence" value="ECO:0007669"/>
    <property type="project" value="UniProtKB-SubCell"/>
</dbReference>
<name>A0A665T273_ECHNA</name>
<dbReference type="PIRSF" id="PIRSF000277">
    <property type="entry name" value="COX6A1"/>
    <property type="match status" value="1"/>
</dbReference>
<evidence type="ECO:0000256" key="9">
    <source>
        <dbReference type="ARBA" id="ARBA00023128"/>
    </source>
</evidence>
<dbReference type="OMA" id="GTHRKEG"/>
<dbReference type="InterPro" id="IPR036418">
    <property type="entry name" value="Cyt_c_oxidase_su6a_sf"/>
</dbReference>
<evidence type="ECO:0000256" key="12">
    <source>
        <dbReference type="RuleBase" id="RU004397"/>
    </source>
</evidence>
<dbReference type="Pfam" id="PF02046">
    <property type="entry name" value="COX6A"/>
    <property type="match status" value="1"/>
</dbReference>
<reference evidence="13" key="3">
    <citation type="submission" date="2025-09" db="UniProtKB">
        <authorList>
            <consortium name="Ensembl"/>
        </authorList>
    </citation>
    <scope>IDENTIFICATION</scope>
</reference>
<dbReference type="SUPFAM" id="SSF81411">
    <property type="entry name" value="Mitochondrial cytochrome c oxidase subunit VIa"/>
    <property type="match status" value="1"/>
</dbReference>
<reference evidence="13" key="1">
    <citation type="submission" date="2021-04" db="EMBL/GenBank/DDBJ databases">
        <authorList>
            <consortium name="Wellcome Sanger Institute Data Sharing"/>
        </authorList>
    </citation>
    <scope>NUCLEOTIDE SEQUENCE [LARGE SCALE GENOMIC DNA]</scope>
</reference>
<dbReference type="InterPro" id="IPR001349">
    <property type="entry name" value="Cyt_c_oxidase_su6a"/>
</dbReference>
<evidence type="ECO:0000256" key="6">
    <source>
        <dbReference type="ARBA" id="ARBA00022946"/>
    </source>
</evidence>
<dbReference type="PROSITE" id="PS01329">
    <property type="entry name" value="COX6A"/>
    <property type="match status" value="1"/>
</dbReference>
<evidence type="ECO:0000313" key="14">
    <source>
        <dbReference type="Proteomes" id="UP000472264"/>
    </source>
</evidence>
<dbReference type="InterPro" id="IPR018507">
    <property type="entry name" value="Cyt_c_oxidase_su6a_CS"/>
</dbReference>
<dbReference type="Proteomes" id="UP000472264">
    <property type="component" value="Chromosome 8"/>
</dbReference>
<evidence type="ECO:0000256" key="1">
    <source>
        <dbReference type="ARBA" id="ARBA00004434"/>
    </source>
</evidence>
<keyword evidence="9 12" id="KW-0496">Mitochondrion</keyword>
<keyword evidence="10 12" id="KW-0472">Membrane</keyword>
<evidence type="ECO:0000256" key="3">
    <source>
        <dbReference type="ARBA" id="ARBA00005553"/>
    </source>
</evidence>
<accession>A0A665T273</accession>
<comment type="subcellular location">
    <subcellularLocation>
        <location evidence="1">Mitochondrion inner membrane</location>
        <topology evidence="1">Single-pass membrane protein</topology>
    </subcellularLocation>
</comment>
<dbReference type="GO" id="GO:0030234">
    <property type="term" value="F:enzyme regulator activity"/>
    <property type="evidence" value="ECO:0007669"/>
    <property type="project" value="TreeGrafter"/>
</dbReference>
<dbReference type="Ensembl" id="ENSENLT00000003833.1">
    <property type="protein sequence ID" value="ENSENLP00000003644.1"/>
    <property type="gene ID" value="ENSENLG00000001735.1"/>
</dbReference>